<feature type="domain" description="CBS" evidence="3">
    <location>
        <begin position="7"/>
        <end position="65"/>
    </location>
</feature>
<dbReference type="Gene3D" id="3.10.580.10">
    <property type="entry name" value="CBS-domain"/>
    <property type="match status" value="1"/>
</dbReference>
<gene>
    <name evidence="4" type="ORF">J2S11_003411</name>
</gene>
<reference evidence="4 5" key="1">
    <citation type="submission" date="2023-07" db="EMBL/GenBank/DDBJ databases">
        <title>Genomic Encyclopedia of Type Strains, Phase IV (KMG-IV): sequencing the most valuable type-strain genomes for metagenomic binning, comparative biology and taxonomic classification.</title>
        <authorList>
            <person name="Goeker M."/>
        </authorList>
    </citation>
    <scope>NUCLEOTIDE SEQUENCE [LARGE SCALE GENOMIC DNA]</scope>
    <source>
        <strain evidence="4 5">DSM 12751</strain>
    </source>
</reference>
<dbReference type="InterPro" id="IPR000644">
    <property type="entry name" value="CBS_dom"/>
</dbReference>
<dbReference type="EMBL" id="JAUSTY010000016">
    <property type="protein sequence ID" value="MDQ0167486.1"/>
    <property type="molecule type" value="Genomic_DNA"/>
</dbReference>
<accession>A0ABT9W2M4</accession>
<comment type="caution">
    <text evidence="4">The sequence shown here is derived from an EMBL/GenBank/DDBJ whole genome shotgun (WGS) entry which is preliminary data.</text>
</comment>
<dbReference type="RefSeq" id="WP_307396430.1">
    <property type="nucleotide sequence ID" value="NZ_BAAADK010000001.1"/>
</dbReference>
<dbReference type="CDD" id="cd09834">
    <property type="entry name" value="CBS_pair_bac"/>
    <property type="match status" value="1"/>
</dbReference>
<dbReference type="SUPFAM" id="SSF54631">
    <property type="entry name" value="CBS-domain pair"/>
    <property type="match status" value="1"/>
</dbReference>
<sequence length="140" mass="16189">MNVAFFLLPKEEVVYIHPESTMRQALEKLDYHRYTALPIIDQRGKYVATLTEGDLLRRIKEAGDLTFEKTDQIRVHEIAVRKKIKPVPINADMGGLISLAVEQNFVPVVDDNKVFIGIIRRREIINYCYNQFLVEGKQLS</sequence>
<evidence type="ECO:0000313" key="4">
    <source>
        <dbReference type="EMBL" id="MDQ0167486.1"/>
    </source>
</evidence>
<dbReference type="InterPro" id="IPR051257">
    <property type="entry name" value="Diverse_CBS-Domain"/>
</dbReference>
<dbReference type="PANTHER" id="PTHR43080">
    <property type="entry name" value="CBS DOMAIN-CONTAINING PROTEIN CBSX3, MITOCHONDRIAL"/>
    <property type="match status" value="1"/>
</dbReference>
<organism evidence="4 5">
    <name type="scientific">Caldalkalibacillus horti</name>
    <dbReference type="NCBI Taxonomy" id="77523"/>
    <lineage>
        <taxon>Bacteria</taxon>
        <taxon>Bacillati</taxon>
        <taxon>Bacillota</taxon>
        <taxon>Bacilli</taxon>
        <taxon>Bacillales</taxon>
        <taxon>Bacillaceae</taxon>
        <taxon>Caldalkalibacillus</taxon>
    </lineage>
</organism>
<dbReference type="PROSITE" id="PS51371">
    <property type="entry name" value="CBS"/>
    <property type="match status" value="1"/>
</dbReference>
<dbReference type="InterPro" id="IPR046342">
    <property type="entry name" value="CBS_dom_sf"/>
</dbReference>
<evidence type="ECO:0000313" key="5">
    <source>
        <dbReference type="Proteomes" id="UP001235840"/>
    </source>
</evidence>
<name>A0ABT9W2M4_9BACI</name>
<evidence type="ECO:0000259" key="3">
    <source>
        <dbReference type="PROSITE" id="PS51371"/>
    </source>
</evidence>
<proteinExistence type="predicted"/>
<dbReference type="PANTHER" id="PTHR43080:SF26">
    <property type="entry name" value="REGULATORY PROTEIN"/>
    <property type="match status" value="1"/>
</dbReference>
<protein>
    <submittedName>
        <fullName evidence="4">CBS domain-containing protein</fullName>
    </submittedName>
</protein>
<dbReference type="Pfam" id="PF00571">
    <property type="entry name" value="CBS"/>
    <property type="match status" value="2"/>
</dbReference>
<evidence type="ECO:0000256" key="1">
    <source>
        <dbReference type="ARBA" id="ARBA00023122"/>
    </source>
</evidence>
<keyword evidence="1 2" id="KW-0129">CBS domain</keyword>
<dbReference type="SMART" id="SM00116">
    <property type="entry name" value="CBS"/>
    <property type="match status" value="2"/>
</dbReference>
<evidence type="ECO:0000256" key="2">
    <source>
        <dbReference type="PROSITE-ProRule" id="PRU00703"/>
    </source>
</evidence>
<keyword evidence="5" id="KW-1185">Reference proteome</keyword>
<dbReference type="Proteomes" id="UP001235840">
    <property type="component" value="Unassembled WGS sequence"/>
</dbReference>